<dbReference type="RefSeq" id="WP_200503750.1">
    <property type="nucleotide sequence ID" value="NZ_JAEDAJ010000014.1"/>
</dbReference>
<feature type="region of interest" description="Disordered" evidence="1">
    <location>
        <begin position="30"/>
        <end position="94"/>
    </location>
</feature>
<feature type="signal peptide" evidence="2">
    <location>
        <begin position="1"/>
        <end position="26"/>
    </location>
</feature>
<dbReference type="Gene3D" id="2.60.120.200">
    <property type="match status" value="1"/>
</dbReference>
<evidence type="ECO:0000256" key="1">
    <source>
        <dbReference type="SAM" id="MobiDB-lite"/>
    </source>
</evidence>
<evidence type="ECO:0000313" key="4">
    <source>
        <dbReference type="EMBL" id="MBK0332858.1"/>
    </source>
</evidence>
<dbReference type="InterPro" id="IPR004843">
    <property type="entry name" value="Calcineurin-like_PHP"/>
</dbReference>
<dbReference type="SUPFAM" id="SSF56300">
    <property type="entry name" value="Metallo-dependent phosphatases"/>
    <property type="match status" value="1"/>
</dbReference>
<organism evidence="4 5">
    <name type="scientific">Brachybacterium halotolerans</name>
    <dbReference type="NCBI Taxonomy" id="2795215"/>
    <lineage>
        <taxon>Bacteria</taxon>
        <taxon>Bacillati</taxon>
        <taxon>Actinomycetota</taxon>
        <taxon>Actinomycetes</taxon>
        <taxon>Micrococcales</taxon>
        <taxon>Dermabacteraceae</taxon>
        <taxon>Brachybacterium</taxon>
    </lineage>
</organism>
<proteinExistence type="predicted"/>
<name>A0ABS1BDX9_9MICO</name>
<keyword evidence="5" id="KW-1185">Reference proteome</keyword>
<feature type="compositionally biased region" description="Basic residues" evidence="1">
    <location>
        <begin position="1026"/>
        <end position="1044"/>
    </location>
</feature>
<sequence length="1044" mass="109941">MTSTPWRATTFTLAATLSLGLCPAMASSTPLPTGPLGTGPSLEAPAQPVPADGDSAKQAARAPLPKAQAEAPTPDVLDVDPSRGNTDDATGRKATAFGEAPKVSSDHALGRDVAAFDGTNAIGYDFADAYDKTATSLTMECTIRFDAPLPEGSDEGSGNLCGAKDAGGYSLTAYGKTLKMMVNVDGKYYGAGVDIEQGVWYHAVGVWDGDTVSLYLNGTKVAESPAKGKAISAPKDSARQFFVGADTNSTGKPQFNATGSVATAAVYSKALSDDQVTARYADTFAHRTEDQAGFSLTSPAPGAQLTRPTTLQGTVDNEDLLADDLSLKLDGKPIALGDEVGPGLTAGTHTISYSGKDALGSAVKGSTAFTSTTIPTAGGTTQSSGSGQATLTARATSPSGASLRTTFLQGDVAQAKNSRTGTIPASAFDEKEGVDGDVKLSDEKATKDSLSPSDGTTLQTEKTDQIPALATEIPFSEEGQSLVWRGEVDPERAVQLLALNTETGRYEVLDSARGSSDGQVELDGSAAKANDDHGTIKTLVLGTDPFADDLDKPVDDSFEDPDDYDFSLMHITDTQYLSQGATARPTEAERTEWANAYEDSYRWLAEHGKERKVAFVAHTGDVVESWNSGATDRSVPEKEMQFADGAQKILEDTGIPNAAIPGNHDNLGGQDDTLFNETFGPERYEEQAQKASWKAEGAEYHPWKEGDNSNSYNLFSAGGEDFVTVNLGYSVTKEEADWAAGILAKYPTRNGIVLTHAYLKPSSSPDGRGGPFSADGQLIYDRVLSKSPNADLVLSGHEHGVNISVRKDVGQKGNDVTELLADYQFYEVGSDELGLTEEGGYGKDTGLRFGASFFRLLQFDLDKGEVSVDTYSPYLDNFGAHEYDTEDRYDGREDDFRVPVQFDGRTTAFTTDAMMGLTPTTKTIDEVTHESGEDAKATWKGLKDGKAYGWFAVTRDVSRAADPEADRRTVLKHGGGSGSGSGDLTEGIVQHGVFTGTGGTQHDDGNRPGKGHGKGGSGHGKDKGHGKGKGKGHGSGHGSGHGRS</sequence>
<dbReference type="Proteomes" id="UP000612352">
    <property type="component" value="Unassembled WGS sequence"/>
</dbReference>
<keyword evidence="2" id="KW-0732">Signal</keyword>
<evidence type="ECO:0000313" key="5">
    <source>
        <dbReference type="Proteomes" id="UP000612352"/>
    </source>
</evidence>
<protein>
    <submittedName>
        <fullName evidence="4">Metallophosphoesterase</fullName>
    </submittedName>
</protein>
<comment type="caution">
    <text evidence="4">The sequence shown here is derived from an EMBL/GenBank/DDBJ whole genome shotgun (WGS) entry which is preliminary data.</text>
</comment>
<dbReference type="SUPFAM" id="SSF49899">
    <property type="entry name" value="Concanavalin A-like lectins/glucanases"/>
    <property type="match status" value="1"/>
</dbReference>
<evidence type="ECO:0000256" key="2">
    <source>
        <dbReference type="SAM" id="SignalP"/>
    </source>
</evidence>
<feature type="chain" id="PRO_5046896778" evidence="2">
    <location>
        <begin position="27"/>
        <end position="1044"/>
    </location>
</feature>
<feature type="compositionally biased region" description="Basic and acidic residues" evidence="1">
    <location>
        <begin position="432"/>
        <end position="447"/>
    </location>
</feature>
<evidence type="ECO:0000259" key="3">
    <source>
        <dbReference type="Pfam" id="PF00149"/>
    </source>
</evidence>
<feature type="region of interest" description="Disordered" evidence="1">
    <location>
        <begin position="432"/>
        <end position="458"/>
    </location>
</feature>
<gene>
    <name evidence="4" type="ORF">I8D64_15755</name>
</gene>
<feature type="compositionally biased region" description="Low complexity" evidence="1">
    <location>
        <begin position="30"/>
        <end position="42"/>
    </location>
</feature>
<feature type="region of interest" description="Disordered" evidence="1">
    <location>
        <begin position="371"/>
        <end position="401"/>
    </location>
</feature>
<feature type="compositionally biased region" description="Low complexity" evidence="1">
    <location>
        <begin position="371"/>
        <end position="390"/>
    </location>
</feature>
<dbReference type="InterPro" id="IPR029052">
    <property type="entry name" value="Metallo-depent_PP-like"/>
</dbReference>
<accession>A0ABS1BDX9</accession>
<feature type="compositionally biased region" description="Polar residues" evidence="1">
    <location>
        <begin position="391"/>
        <end position="401"/>
    </location>
</feature>
<feature type="compositionally biased region" description="Polar residues" evidence="1">
    <location>
        <begin position="448"/>
        <end position="458"/>
    </location>
</feature>
<dbReference type="Gene3D" id="3.60.21.10">
    <property type="match status" value="1"/>
</dbReference>
<dbReference type="Pfam" id="PF13385">
    <property type="entry name" value="Laminin_G_3"/>
    <property type="match status" value="1"/>
</dbReference>
<reference evidence="4 5" key="1">
    <citation type="submission" date="2020-12" db="EMBL/GenBank/DDBJ databases">
        <title>Brachybacterium sp. MASK1Z-5, whole genome shotgun sequence.</title>
        <authorList>
            <person name="Tuo L."/>
        </authorList>
    </citation>
    <scope>NUCLEOTIDE SEQUENCE [LARGE SCALE GENOMIC DNA]</scope>
    <source>
        <strain evidence="4 5">MASK1Z-5</strain>
    </source>
</reference>
<feature type="compositionally biased region" description="Basic and acidic residues" evidence="1">
    <location>
        <begin position="959"/>
        <end position="969"/>
    </location>
</feature>
<dbReference type="InterPro" id="IPR013320">
    <property type="entry name" value="ConA-like_dom_sf"/>
</dbReference>
<feature type="domain" description="Calcineurin-like phosphoesterase" evidence="3">
    <location>
        <begin position="568"/>
        <end position="799"/>
    </location>
</feature>
<feature type="region of interest" description="Disordered" evidence="1">
    <location>
        <begin position="959"/>
        <end position="1044"/>
    </location>
</feature>
<dbReference type="EMBL" id="JAEDAJ010000014">
    <property type="protein sequence ID" value="MBK0332858.1"/>
    <property type="molecule type" value="Genomic_DNA"/>
</dbReference>
<dbReference type="Pfam" id="PF00149">
    <property type="entry name" value="Metallophos"/>
    <property type="match status" value="1"/>
</dbReference>